<sequence>MSDRVIRMNQQSETDAQFDPDLPTANAVMASLCCVAAQYASRPSTELAKLALDLAYKLTAPQYAESELITEVAQQLVRQWKQVLYQQVQARAAGMIIPGNRFIN</sequence>
<keyword evidence="2" id="KW-1185">Reference proteome</keyword>
<accession>Q82T01</accession>
<name>Q82T01_NITEU</name>
<reference evidence="1 2" key="1">
    <citation type="journal article" date="2003" name="J. Bacteriol.">
        <title>Complete genome sequence of the ammonia-oxidizing bacterium and obligate chemolithoautotroph Nitrosomonas europaea.</title>
        <authorList>
            <person name="Chain P."/>
            <person name="Lamerdin J."/>
            <person name="Larimer F."/>
            <person name="Regala W."/>
            <person name="Land M."/>
            <person name="Hauser L."/>
            <person name="Hooper A."/>
            <person name="Klotz M."/>
            <person name="Norton J."/>
            <person name="Sayavedra-Soto L."/>
            <person name="Arciero D."/>
            <person name="Hommes N."/>
            <person name="Whittaker M."/>
            <person name="Arp D."/>
        </authorList>
    </citation>
    <scope>NUCLEOTIDE SEQUENCE [LARGE SCALE GENOMIC DNA]</scope>
    <source>
        <strain evidence="2">ATCC 19718 / CIP 103999 / KCTC 2705 / NBRC 14298</strain>
    </source>
</reference>
<proteinExistence type="predicted"/>
<organism evidence="1 2">
    <name type="scientific">Nitrosomonas europaea (strain ATCC 19718 / CIP 103999 / KCTC 2705 / NBRC 14298)</name>
    <dbReference type="NCBI Taxonomy" id="228410"/>
    <lineage>
        <taxon>Bacteria</taxon>
        <taxon>Pseudomonadati</taxon>
        <taxon>Pseudomonadota</taxon>
        <taxon>Betaproteobacteria</taxon>
        <taxon>Nitrosomonadales</taxon>
        <taxon>Nitrosomonadaceae</taxon>
        <taxon>Nitrosomonas</taxon>
    </lineage>
</organism>
<gene>
    <name evidence="1" type="ordered locus">NE2142</name>
</gene>
<dbReference type="EMBL" id="AL954747">
    <property type="protein sequence ID" value="CAD86053.1"/>
    <property type="molecule type" value="Genomic_DNA"/>
</dbReference>
<dbReference type="Proteomes" id="UP000001416">
    <property type="component" value="Chromosome"/>
</dbReference>
<dbReference type="STRING" id="228410.NE2142"/>
<dbReference type="AlphaFoldDB" id="Q82T01"/>
<protein>
    <submittedName>
        <fullName evidence="1">Uncharacterized protein</fullName>
    </submittedName>
</protein>
<dbReference type="HOGENOM" id="CLU_2246897_0_0_4"/>
<evidence type="ECO:0000313" key="2">
    <source>
        <dbReference type="Proteomes" id="UP000001416"/>
    </source>
</evidence>
<dbReference type="KEGG" id="neu:NE2142"/>
<evidence type="ECO:0000313" key="1">
    <source>
        <dbReference type="EMBL" id="CAD86053.1"/>
    </source>
</evidence>